<dbReference type="Proteomes" id="UP000678317">
    <property type="component" value="Unassembled WGS sequence"/>
</dbReference>
<accession>A0ABS3SJG1</accession>
<dbReference type="EMBL" id="JAGFBM010000005">
    <property type="protein sequence ID" value="MBO3085100.1"/>
    <property type="molecule type" value="Genomic_DNA"/>
</dbReference>
<dbReference type="SMART" id="SM00382">
    <property type="entry name" value="AAA"/>
    <property type="match status" value="1"/>
</dbReference>
<dbReference type="InterPro" id="IPR003593">
    <property type="entry name" value="AAA+_ATPase"/>
</dbReference>
<dbReference type="InterPro" id="IPR027417">
    <property type="entry name" value="P-loop_NTPase"/>
</dbReference>
<dbReference type="PANTHER" id="PTHR11669">
    <property type="entry name" value="REPLICATION FACTOR C / DNA POLYMERASE III GAMMA-TAU SUBUNIT"/>
    <property type="match status" value="1"/>
</dbReference>
<protein>
    <submittedName>
        <fullName evidence="2">DNA polymerase III subunit delta</fullName>
        <ecNumber evidence="2">2.7.7.7</ecNumber>
    </submittedName>
</protein>
<feature type="domain" description="AAA+ ATPase" evidence="1">
    <location>
        <begin position="28"/>
        <end position="166"/>
    </location>
</feature>
<proteinExistence type="predicted"/>
<evidence type="ECO:0000313" key="3">
    <source>
        <dbReference type="Proteomes" id="UP000678317"/>
    </source>
</evidence>
<dbReference type="InterPro" id="IPR050238">
    <property type="entry name" value="DNA_Rep/Repair_Clamp_Loader"/>
</dbReference>
<keyword evidence="3" id="KW-1185">Reference proteome</keyword>
<keyword evidence="2" id="KW-0548">Nucleotidyltransferase</keyword>
<name>A0ABS3SJG1_9CELL</name>
<sequence>MTSVWDDVVGQEPAVEVLRHAIEDPAAMTHAWLLTGPPGSGRSNAARAFAAALQCASGGCGVCHDCTTTLRGLHPDVTVVATEGVFIRAETARPLVELAQRSPSQGRHRVIIIEDADRLNDTSGNSLLKAIEEPAGRTVWILCAPSPQDVLVTIRSRSRSVALRVPPVDAVAALLVSRDGIDPTVAAIAARAAQSHVGIARRLARDPDARARRSAVLGIAAKIRGVGDAVLAAGELVETAQADAKAATEQRDAEEKAALLRSMGAEGAATLPPTLRTQVRQLEEDQKRRATRAQRDVLDRAMVDLLSLYRDVLVVQLGAGVELVNIEHEASVRALAEASTPEQTLRRMDAVGQARTRLAGNVAPLLAVEAMAVALRPQG</sequence>
<reference evidence="2 3" key="1">
    <citation type="submission" date="2021-03" db="EMBL/GenBank/DDBJ databases">
        <title>novel species in genus Cellulomonas.</title>
        <authorList>
            <person name="Zhang G."/>
        </authorList>
    </citation>
    <scope>NUCLEOTIDE SEQUENCE [LARGE SCALE GENOMIC DNA]</scope>
    <source>
        <strain evidence="3">zg-ZUI188</strain>
    </source>
</reference>
<dbReference type="Gene3D" id="3.40.50.300">
    <property type="entry name" value="P-loop containing nucleotide triphosphate hydrolases"/>
    <property type="match status" value="1"/>
</dbReference>
<dbReference type="GO" id="GO:0003887">
    <property type="term" value="F:DNA-directed DNA polymerase activity"/>
    <property type="evidence" value="ECO:0007669"/>
    <property type="project" value="UniProtKB-EC"/>
</dbReference>
<dbReference type="Pfam" id="PF13177">
    <property type="entry name" value="DNA_pol3_delta2"/>
    <property type="match status" value="1"/>
</dbReference>
<dbReference type="NCBIfam" id="NF005926">
    <property type="entry name" value="PRK07940.1"/>
    <property type="match status" value="1"/>
</dbReference>
<evidence type="ECO:0000313" key="2">
    <source>
        <dbReference type="EMBL" id="MBO3085100.1"/>
    </source>
</evidence>
<comment type="caution">
    <text evidence="2">The sequence shown here is derived from an EMBL/GenBank/DDBJ whole genome shotgun (WGS) entry which is preliminary data.</text>
</comment>
<organism evidence="2 3">
    <name type="scientific">Cellulomonas fengjieae</name>
    <dbReference type="NCBI Taxonomy" id="2819978"/>
    <lineage>
        <taxon>Bacteria</taxon>
        <taxon>Bacillati</taxon>
        <taxon>Actinomycetota</taxon>
        <taxon>Actinomycetes</taxon>
        <taxon>Micrococcales</taxon>
        <taxon>Cellulomonadaceae</taxon>
        <taxon>Cellulomonas</taxon>
    </lineage>
</organism>
<keyword evidence="2" id="KW-0808">Transferase</keyword>
<dbReference type="EC" id="2.7.7.7" evidence="2"/>
<dbReference type="SUPFAM" id="SSF52540">
    <property type="entry name" value="P-loop containing nucleoside triphosphate hydrolases"/>
    <property type="match status" value="1"/>
</dbReference>
<dbReference type="RefSeq" id="WP_208289608.1">
    <property type="nucleotide sequence ID" value="NZ_CP074404.1"/>
</dbReference>
<gene>
    <name evidence="2" type="ORF">J4035_10660</name>
</gene>
<dbReference type="PANTHER" id="PTHR11669:SF8">
    <property type="entry name" value="DNA POLYMERASE III SUBUNIT DELTA"/>
    <property type="match status" value="1"/>
</dbReference>
<evidence type="ECO:0000259" key="1">
    <source>
        <dbReference type="SMART" id="SM00382"/>
    </source>
</evidence>